<feature type="domain" description="Spore germination protein N-terminal" evidence="10">
    <location>
        <begin position="422"/>
        <end position="575"/>
    </location>
</feature>
<reference evidence="11 12" key="1">
    <citation type="submission" date="2015-09" db="EMBL/GenBank/DDBJ databases">
        <authorList>
            <consortium name="Pathogen Informatics"/>
        </authorList>
    </citation>
    <scope>NUCLEOTIDE SEQUENCE [LARGE SCALE GENOMIC DNA]</scope>
    <source>
        <strain evidence="11 12">2789STDY5608849</strain>
    </source>
</reference>
<feature type="transmembrane region" description="Helical" evidence="9">
    <location>
        <begin position="141"/>
        <end position="161"/>
    </location>
</feature>
<comment type="subcellular location">
    <subcellularLocation>
        <location evidence="1">Membrane</location>
        <topology evidence="1">Multi-pass membrane protein</topology>
    </subcellularLocation>
</comment>
<evidence type="ECO:0000313" key="11">
    <source>
        <dbReference type="EMBL" id="CUN63162.1"/>
    </source>
</evidence>
<dbReference type="InterPro" id="IPR004761">
    <property type="entry name" value="Spore_GerAB"/>
</dbReference>
<evidence type="ECO:0000256" key="8">
    <source>
        <dbReference type="SAM" id="MobiDB-lite"/>
    </source>
</evidence>
<keyword evidence="5 9" id="KW-0812">Transmembrane</keyword>
<protein>
    <submittedName>
        <fullName evidence="11">Spore germination protein (Amino acid permease)</fullName>
    </submittedName>
</protein>
<evidence type="ECO:0000256" key="4">
    <source>
        <dbReference type="ARBA" id="ARBA00022544"/>
    </source>
</evidence>
<dbReference type="InterPro" id="IPR057336">
    <property type="entry name" value="GerAC_N"/>
</dbReference>
<feature type="transmembrane region" description="Helical" evidence="9">
    <location>
        <begin position="273"/>
        <end position="297"/>
    </location>
</feature>
<evidence type="ECO:0000256" key="5">
    <source>
        <dbReference type="ARBA" id="ARBA00022692"/>
    </source>
</evidence>
<feature type="transmembrane region" description="Helical" evidence="9">
    <location>
        <begin position="331"/>
        <end position="349"/>
    </location>
</feature>
<keyword evidence="7 9" id="KW-0472">Membrane</keyword>
<evidence type="ECO:0000259" key="10">
    <source>
        <dbReference type="Pfam" id="PF25198"/>
    </source>
</evidence>
<feature type="transmembrane region" description="Helical" evidence="9">
    <location>
        <begin position="356"/>
        <end position="376"/>
    </location>
</feature>
<accession>A0A173YGA8</accession>
<organism evidence="11 12">
    <name type="scientific">Fusicatenibacter saccharivorans</name>
    <dbReference type="NCBI Taxonomy" id="1150298"/>
    <lineage>
        <taxon>Bacteria</taxon>
        <taxon>Bacillati</taxon>
        <taxon>Bacillota</taxon>
        <taxon>Clostridia</taxon>
        <taxon>Lachnospirales</taxon>
        <taxon>Lachnospiraceae</taxon>
        <taxon>Fusicatenibacter</taxon>
    </lineage>
</organism>
<evidence type="ECO:0000256" key="3">
    <source>
        <dbReference type="ARBA" id="ARBA00022448"/>
    </source>
</evidence>
<dbReference type="Pfam" id="PF25198">
    <property type="entry name" value="Spore_GerAC_N"/>
    <property type="match status" value="1"/>
</dbReference>
<feature type="transmembrane region" description="Helical" evidence="9">
    <location>
        <begin position="103"/>
        <end position="129"/>
    </location>
</feature>
<evidence type="ECO:0000313" key="12">
    <source>
        <dbReference type="Proteomes" id="UP000095706"/>
    </source>
</evidence>
<dbReference type="Proteomes" id="UP000095706">
    <property type="component" value="Unassembled WGS sequence"/>
</dbReference>
<feature type="transmembrane region" description="Helical" evidence="9">
    <location>
        <begin position="43"/>
        <end position="66"/>
    </location>
</feature>
<feature type="transmembrane region" description="Helical" evidence="9">
    <location>
        <begin position="309"/>
        <end position="325"/>
    </location>
</feature>
<keyword evidence="4" id="KW-0309">Germination</keyword>
<evidence type="ECO:0000256" key="9">
    <source>
        <dbReference type="SAM" id="Phobius"/>
    </source>
</evidence>
<dbReference type="Pfam" id="PF03845">
    <property type="entry name" value="Spore_permease"/>
    <property type="match status" value="1"/>
</dbReference>
<dbReference type="RefSeq" id="WP_055226233.1">
    <property type="nucleotide sequence ID" value="NZ_CYYV01000002.1"/>
</dbReference>
<comment type="similarity">
    <text evidence="2">Belongs to the amino acid-polyamine-organocation (APC) superfamily. Spore germination protein (SGP) (TC 2.A.3.9) family.</text>
</comment>
<feature type="region of interest" description="Disordered" evidence="8">
    <location>
        <begin position="396"/>
        <end position="421"/>
    </location>
</feature>
<evidence type="ECO:0000256" key="7">
    <source>
        <dbReference type="ARBA" id="ARBA00023136"/>
    </source>
</evidence>
<dbReference type="GO" id="GO:0009847">
    <property type="term" value="P:spore germination"/>
    <property type="evidence" value="ECO:0007669"/>
    <property type="project" value="InterPro"/>
</dbReference>
<proteinExistence type="inferred from homology"/>
<dbReference type="PANTHER" id="PTHR34975:SF2">
    <property type="entry name" value="SPORE GERMINATION PROTEIN A2"/>
    <property type="match status" value="1"/>
</dbReference>
<gene>
    <name evidence="11" type="ORF">ERS852406_00465</name>
</gene>
<evidence type="ECO:0000256" key="2">
    <source>
        <dbReference type="ARBA" id="ARBA00007998"/>
    </source>
</evidence>
<evidence type="ECO:0000256" key="1">
    <source>
        <dbReference type="ARBA" id="ARBA00004141"/>
    </source>
</evidence>
<keyword evidence="6 9" id="KW-1133">Transmembrane helix</keyword>
<dbReference type="AlphaFoldDB" id="A0A173YGA8"/>
<evidence type="ECO:0000256" key="6">
    <source>
        <dbReference type="ARBA" id="ARBA00022989"/>
    </source>
</evidence>
<name>A0A173YGA8_9FIRM</name>
<dbReference type="GO" id="GO:0016020">
    <property type="term" value="C:membrane"/>
    <property type="evidence" value="ECO:0007669"/>
    <property type="project" value="UniProtKB-SubCell"/>
</dbReference>
<feature type="transmembrane region" description="Helical" evidence="9">
    <location>
        <begin position="78"/>
        <end position="97"/>
    </location>
</feature>
<sequence>MFSENDRISQRQMERQIVLVLLCPAFWQLAAYGASDGLPGMAGIFVGYGLLAVWCIYLVRLGGLYCRLESVMGKAGKLLLAVMYLCYLLFLGGTLLRRMAELAAAYLTAGVPQELCGLFLLAAAGFGVGSEVQKRGRLAEALYPWIVGGILILLLLTVPQMHFSSFEDAWKTEKSVEIVDNGILFGRNVWRTLENGTPIALLPFLLGHVQKEHRSVILPVTQSIWKTGLLVIAGSMALLGVFGRRGTAAAQDPLLLLMAGTSLPGGFLERFDILWMAFLLMGLLFTLGSLLFYVSLIGEKTGLWKPQNLYVRIGTVLFIWLLSCAESGWSVRYGYFPFFLAITVLLGFCQKHMKKLRLVCLALGSMIFLSSCGAVEPEKRLYPLAVAFDYVSEEATAPENSETGEETGTAVSESGGEKETAGGKWRVWYAPANLAVVTGQGKDEQEEGTDEDPASLFFEAETFEEIAQQYDSTEEYDLDTGHVQAIVFSDALLSDRGRMEELLKYLEQDRALGHSAYLFHAEKPEDIMEQNGKQVESAGEYLCGIYDNRVKRKEAVTLADLCYAWENERSIPWIPKAP</sequence>
<keyword evidence="3" id="KW-0813">Transport</keyword>
<dbReference type="EMBL" id="CYYV01000002">
    <property type="protein sequence ID" value="CUN63162.1"/>
    <property type="molecule type" value="Genomic_DNA"/>
</dbReference>
<dbReference type="PANTHER" id="PTHR34975">
    <property type="entry name" value="SPORE GERMINATION PROTEIN A2"/>
    <property type="match status" value="1"/>
</dbReference>